<accession>A0A645CZB3</accession>
<evidence type="ECO:0000256" key="1">
    <source>
        <dbReference type="SAM" id="MobiDB-lite"/>
    </source>
</evidence>
<sequence length="115" mass="13264">MVSKYSTEFKLHVVRTYLNSPFGIRVAARSLGLPSKNYLTRWMQELTQKGLLTKEEIAAMEQKSSYQTKNRPAVESMHEMSPSEKQLAEENLRLKAEVDFLRTLVSLDDLNSKKK</sequence>
<dbReference type="GO" id="GO:0004803">
    <property type="term" value="F:transposase activity"/>
    <property type="evidence" value="ECO:0007669"/>
    <property type="project" value="InterPro"/>
</dbReference>
<dbReference type="EMBL" id="VSSQ01031568">
    <property type="protein sequence ID" value="MPM82496.1"/>
    <property type="molecule type" value="Genomic_DNA"/>
</dbReference>
<feature type="compositionally biased region" description="Basic and acidic residues" evidence="1">
    <location>
        <begin position="76"/>
        <end position="85"/>
    </location>
</feature>
<dbReference type="SUPFAM" id="SSF46689">
    <property type="entry name" value="Homeodomain-like"/>
    <property type="match status" value="1"/>
</dbReference>
<dbReference type="Pfam" id="PF01527">
    <property type="entry name" value="HTH_Tnp_1"/>
    <property type="match status" value="1"/>
</dbReference>
<organism evidence="2">
    <name type="scientific">bioreactor metagenome</name>
    <dbReference type="NCBI Taxonomy" id="1076179"/>
    <lineage>
        <taxon>unclassified sequences</taxon>
        <taxon>metagenomes</taxon>
        <taxon>ecological metagenomes</taxon>
    </lineage>
</organism>
<comment type="caution">
    <text evidence="2">The sequence shown here is derived from an EMBL/GenBank/DDBJ whole genome shotgun (WGS) entry which is preliminary data.</text>
</comment>
<dbReference type="GO" id="GO:0003677">
    <property type="term" value="F:DNA binding"/>
    <property type="evidence" value="ECO:0007669"/>
    <property type="project" value="InterPro"/>
</dbReference>
<proteinExistence type="predicted"/>
<dbReference type="AlphaFoldDB" id="A0A645CZB3"/>
<feature type="region of interest" description="Disordered" evidence="1">
    <location>
        <begin position="62"/>
        <end position="85"/>
    </location>
</feature>
<evidence type="ECO:0000313" key="2">
    <source>
        <dbReference type="EMBL" id="MPM82496.1"/>
    </source>
</evidence>
<dbReference type="InterPro" id="IPR009057">
    <property type="entry name" value="Homeodomain-like_sf"/>
</dbReference>
<gene>
    <name evidence="2" type="ORF">SDC9_129557</name>
</gene>
<reference evidence="2" key="1">
    <citation type="submission" date="2019-08" db="EMBL/GenBank/DDBJ databases">
        <authorList>
            <person name="Kucharzyk K."/>
            <person name="Murdoch R.W."/>
            <person name="Higgins S."/>
            <person name="Loffler F."/>
        </authorList>
    </citation>
    <scope>NUCLEOTIDE SEQUENCE</scope>
</reference>
<name>A0A645CZB3_9ZZZZ</name>
<dbReference type="GO" id="GO:0006313">
    <property type="term" value="P:DNA transposition"/>
    <property type="evidence" value="ECO:0007669"/>
    <property type="project" value="InterPro"/>
</dbReference>
<evidence type="ECO:0008006" key="3">
    <source>
        <dbReference type="Google" id="ProtNLM"/>
    </source>
</evidence>
<protein>
    <recommendedName>
        <fullName evidence="3">Transposase</fullName>
    </recommendedName>
</protein>
<dbReference type="InterPro" id="IPR002514">
    <property type="entry name" value="Transposase_8"/>
</dbReference>